<dbReference type="GO" id="GO:0005737">
    <property type="term" value="C:cytoplasm"/>
    <property type="evidence" value="ECO:0007669"/>
    <property type="project" value="InterPro"/>
</dbReference>
<dbReference type="SUPFAM" id="SSF55874">
    <property type="entry name" value="ATPase domain of HSP90 chaperone/DNA topoisomerase II/histidine kinase"/>
    <property type="match status" value="1"/>
</dbReference>
<dbReference type="FunFam" id="3.30.565.10:FF:000016">
    <property type="entry name" value="Chemotaxis protein CheA, putative"/>
    <property type="match status" value="1"/>
</dbReference>
<protein>
    <recommendedName>
        <fullName evidence="2">histidine kinase</fullName>
        <ecNumber evidence="2">2.7.13.3</ecNumber>
    </recommendedName>
</protein>
<feature type="domain" description="CheW-like" evidence="11">
    <location>
        <begin position="882"/>
        <end position="1034"/>
    </location>
</feature>
<dbReference type="PROSITE" id="PS50110">
    <property type="entry name" value="RESPONSE_REGULATORY"/>
    <property type="match status" value="1"/>
</dbReference>
<dbReference type="EC" id="2.7.13.3" evidence="2"/>
<dbReference type="InterPro" id="IPR001789">
    <property type="entry name" value="Sig_transdc_resp-reg_receiver"/>
</dbReference>
<evidence type="ECO:0000313" key="14">
    <source>
        <dbReference type="Proteomes" id="UP000076925"/>
    </source>
</evidence>
<dbReference type="InterPro" id="IPR051315">
    <property type="entry name" value="Bact_Chemotaxis_CheA"/>
</dbReference>
<evidence type="ECO:0000313" key="13">
    <source>
        <dbReference type="EMBL" id="KYC42494.1"/>
    </source>
</evidence>
<dbReference type="AlphaFoldDB" id="A0A139XCS2"/>
<dbReference type="Pfam" id="PF02518">
    <property type="entry name" value="HATPase_c"/>
    <property type="match status" value="1"/>
</dbReference>
<dbReference type="SMART" id="SM00260">
    <property type="entry name" value="CheW"/>
    <property type="match status" value="1"/>
</dbReference>
<dbReference type="Gene3D" id="3.40.50.2300">
    <property type="match status" value="1"/>
</dbReference>
<feature type="modified residue" description="Phosphohistidine" evidence="7">
    <location>
        <position position="50"/>
    </location>
</feature>
<feature type="modified residue" description="4-aspartylphosphate" evidence="8">
    <location>
        <position position="1139"/>
    </location>
</feature>
<evidence type="ECO:0000256" key="1">
    <source>
        <dbReference type="ARBA" id="ARBA00000085"/>
    </source>
</evidence>
<dbReference type="PANTHER" id="PTHR43395:SF1">
    <property type="entry name" value="CHEMOTAXIS PROTEIN CHEA"/>
    <property type="match status" value="1"/>
</dbReference>
<feature type="domain" description="Histidine kinase" evidence="9">
    <location>
        <begin position="680"/>
        <end position="880"/>
    </location>
</feature>
<dbReference type="SUPFAM" id="SSF50341">
    <property type="entry name" value="CheW-like"/>
    <property type="match status" value="1"/>
</dbReference>
<dbReference type="PROSITE" id="PS50851">
    <property type="entry name" value="CHEW"/>
    <property type="match status" value="1"/>
</dbReference>
<dbReference type="InterPro" id="IPR008207">
    <property type="entry name" value="Sig_transdc_His_kin_Hpt_dom"/>
</dbReference>
<dbReference type="GO" id="GO:0006935">
    <property type="term" value="P:chemotaxis"/>
    <property type="evidence" value="ECO:0007669"/>
    <property type="project" value="InterPro"/>
</dbReference>
<dbReference type="SMART" id="SM00073">
    <property type="entry name" value="HPT"/>
    <property type="match status" value="1"/>
</dbReference>
<evidence type="ECO:0000256" key="6">
    <source>
        <dbReference type="ARBA" id="ARBA00023012"/>
    </source>
</evidence>
<feature type="domain" description="HPt" evidence="12">
    <location>
        <begin position="4"/>
        <end position="107"/>
    </location>
</feature>
<dbReference type="SUPFAM" id="SSF52172">
    <property type="entry name" value="CheY-like"/>
    <property type="match status" value="1"/>
</dbReference>
<dbReference type="SMART" id="SM00448">
    <property type="entry name" value="REC"/>
    <property type="match status" value="1"/>
</dbReference>
<dbReference type="SUPFAM" id="SSF47226">
    <property type="entry name" value="Histidine-containing phosphotransfer domain, HPT domain"/>
    <property type="match status" value="1"/>
</dbReference>
<dbReference type="Pfam" id="PF01627">
    <property type="entry name" value="Hpt"/>
    <property type="match status" value="1"/>
</dbReference>
<dbReference type="OrthoDB" id="2079555at2"/>
<dbReference type="RefSeq" id="WP_017747646.1">
    <property type="nucleotide sequence ID" value="NZ_KQ976354.1"/>
</dbReference>
<evidence type="ECO:0000256" key="3">
    <source>
        <dbReference type="ARBA" id="ARBA00022553"/>
    </source>
</evidence>
<keyword evidence="6" id="KW-0902">Two-component regulatory system</keyword>
<dbReference type="PROSITE" id="PS50894">
    <property type="entry name" value="HPT"/>
    <property type="match status" value="1"/>
</dbReference>
<comment type="catalytic activity">
    <reaction evidence="1">
        <text>ATP + protein L-histidine = ADP + protein N-phospho-L-histidine.</text>
        <dbReference type="EC" id="2.7.13.3"/>
    </reaction>
</comment>
<dbReference type="InterPro" id="IPR036061">
    <property type="entry name" value="CheW-like_dom_sf"/>
</dbReference>
<proteinExistence type="predicted"/>
<dbReference type="SMART" id="SM00387">
    <property type="entry name" value="HATPase_c"/>
    <property type="match status" value="1"/>
</dbReference>
<dbReference type="InterPro" id="IPR036641">
    <property type="entry name" value="HPT_dom_sf"/>
</dbReference>
<dbReference type="InterPro" id="IPR002545">
    <property type="entry name" value="CheW-lke_dom"/>
</dbReference>
<dbReference type="Gene3D" id="1.20.120.160">
    <property type="entry name" value="HPT domain"/>
    <property type="match status" value="1"/>
</dbReference>
<evidence type="ECO:0000259" key="12">
    <source>
        <dbReference type="PROSITE" id="PS50894"/>
    </source>
</evidence>
<keyword evidence="3 8" id="KW-0597">Phosphoprotein</keyword>
<dbReference type="EMBL" id="ANNX02000020">
    <property type="protein sequence ID" value="KYC42494.1"/>
    <property type="molecule type" value="Genomic_DNA"/>
</dbReference>
<dbReference type="Proteomes" id="UP000076925">
    <property type="component" value="Unassembled WGS sequence"/>
</dbReference>
<dbReference type="Pfam" id="PF00072">
    <property type="entry name" value="Response_reg"/>
    <property type="match status" value="1"/>
</dbReference>
<dbReference type="Gene3D" id="2.30.30.40">
    <property type="entry name" value="SH3 Domains"/>
    <property type="match status" value="1"/>
</dbReference>
<dbReference type="Pfam" id="PF01584">
    <property type="entry name" value="CheW"/>
    <property type="match status" value="1"/>
</dbReference>
<dbReference type="PANTHER" id="PTHR43395">
    <property type="entry name" value="SENSOR HISTIDINE KINASE CHEA"/>
    <property type="match status" value="1"/>
</dbReference>
<dbReference type="STRING" id="128403.WA1_21270"/>
<evidence type="ECO:0000256" key="2">
    <source>
        <dbReference type="ARBA" id="ARBA00012438"/>
    </source>
</evidence>
<comment type="caution">
    <text evidence="13">The sequence shown here is derived from an EMBL/GenBank/DDBJ whole genome shotgun (WGS) entry which is preliminary data.</text>
</comment>
<feature type="domain" description="Response regulatory" evidence="10">
    <location>
        <begin position="1089"/>
        <end position="1206"/>
    </location>
</feature>
<dbReference type="PRINTS" id="PR00344">
    <property type="entry name" value="BCTRLSENSOR"/>
</dbReference>
<dbReference type="SMART" id="SM01231">
    <property type="entry name" value="H-kinase_dim"/>
    <property type="match status" value="1"/>
</dbReference>
<dbReference type="InterPro" id="IPR004358">
    <property type="entry name" value="Sig_transdc_His_kin-like_C"/>
</dbReference>
<evidence type="ECO:0000256" key="8">
    <source>
        <dbReference type="PROSITE-ProRule" id="PRU00169"/>
    </source>
</evidence>
<evidence type="ECO:0000256" key="4">
    <source>
        <dbReference type="ARBA" id="ARBA00022679"/>
    </source>
</evidence>
<keyword evidence="14" id="KW-1185">Reference proteome</keyword>
<keyword evidence="5 13" id="KW-0418">Kinase</keyword>
<gene>
    <name evidence="13" type="ORF">WA1_21270</name>
</gene>
<dbReference type="GO" id="GO:0000155">
    <property type="term" value="F:phosphorelay sensor kinase activity"/>
    <property type="evidence" value="ECO:0007669"/>
    <property type="project" value="InterPro"/>
</dbReference>
<dbReference type="InterPro" id="IPR005467">
    <property type="entry name" value="His_kinase_dom"/>
</dbReference>
<dbReference type="PROSITE" id="PS50109">
    <property type="entry name" value="HIS_KIN"/>
    <property type="match status" value="1"/>
</dbReference>
<keyword evidence="4" id="KW-0808">Transferase</keyword>
<dbReference type="CDD" id="cd00088">
    <property type="entry name" value="HPT"/>
    <property type="match status" value="1"/>
</dbReference>
<evidence type="ECO:0000259" key="10">
    <source>
        <dbReference type="PROSITE" id="PS50110"/>
    </source>
</evidence>
<dbReference type="InterPro" id="IPR004105">
    <property type="entry name" value="CheA-like_dim"/>
</dbReference>
<sequence>MLTDSFIREQSYAYFLSEVPELLQTIEQELFSLPQDYSIAKVHNLMRAAHTIKGGAAIVELETINKISHSLEDVVRCLYNSEVVIDAELQTLLLQAYECLRLPITAEISGSSINDEEVLQRATSVFAQLHDKLGDALDVDNHIPTSVELGFDIVQSIFETGVQQRLESIAQAIQDLQNTDELADFLRSQAEVFLGLAESLNLSGFGEIAQTTLAALEANPTYTLEIAELALADFQKGQQAILAGDRTDSEPPSVALQKLSQPLIKGFDALLLPQEKEPHTDIAHELTVDTIEDLSVDSPTTSISLRSEITKLYKFLIKAGNTNNKSLTTTEAKRYLKVIRYILGWFNHQFKVPYQELSLVLLVPNLQTENSIEELENWLSQWFEFLTDTEDSYSLCLYRQGITLKIIFAVAKFQYKTSNSDLPVLQALKNKILQVAKEYKNYPPITEQEKNWLDRPKLQRLLEIQKIYPTLVQAHDSLIETIWGEEVVSTSSREESSDESAELPNSLVIRESATIDSAETVAEFVPSDSNLKTDKQLDAKIQPSQNSRPNSFIRVNVESLNTLNYQAGELLICQKRRNLYDEQLGEILEQLFHQLQRHQKTLTQLRELPLQVQNFASKHKQNFSTVDFDALEMDEYTEFNVNLYSAIEETLQLQETTESLDLLIKQSTQIQEKTQRLTLNIIDNLIDVRMIPLGDILNPFPQMVQNLGNLYGKLVDINLSNTKILIEKAIAEKLYAPLLQLVRNAFDHGIELPEIRRKLGKLERGLIEICAYHQGSQTIIEVQDDGQGLDLEKICTKAVELDFISDEDARGYLSQVTEDQLLELLFLPGFSTADKVSEISGRGMGLDIVRSQLHSLNGSIAVQSLPNRGTTFILKIPFSMTTDKLMLVQAGGIVYALLLQSIEKILFPSAHTIKEFEGKKVLHWKTGNDERMVSIRHFSELTYYNSRYISHKNLQSKQINNSTENMKNPVLLLRRNQELLGLEVDQIIGEQELVIRPLGQTISPPKYVYGCSSLANGNMVLVIDAALLLEPSNEMQAVLDTKVLPPVTFQNKALPISASTQQPIPLLASSSTKQGFSLDREQAYQTPKVVLVVDDAISLRQTLSLTLQKFGYQVLQAQNGVEALEELQAHPEIQVIISDLEMPRMNGFELLSHIRHHPNLANLPVVVLTSRSTEKHRRLAQELGAKAYIVKPYLEHEFISTIEGLLTVTSDQ</sequence>
<dbReference type="InterPro" id="IPR036890">
    <property type="entry name" value="HATPase_C_sf"/>
</dbReference>
<organism evidence="13 14">
    <name type="scientific">Scytonema hofmannii PCC 7110</name>
    <dbReference type="NCBI Taxonomy" id="128403"/>
    <lineage>
        <taxon>Bacteria</taxon>
        <taxon>Bacillati</taxon>
        <taxon>Cyanobacteriota</taxon>
        <taxon>Cyanophyceae</taxon>
        <taxon>Nostocales</taxon>
        <taxon>Scytonemataceae</taxon>
        <taxon>Scytonema</taxon>
    </lineage>
</organism>
<evidence type="ECO:0000259" key="11">
    <source>
        <dbReference type="PROSITE" id="PS50851"/>
    </source>
</evidence>
<dbReference type="Gene3D" id="3.30.565.10">
    <property type="entry name" value="Histidine kinase-like ATPase, C-terminal domain"/>
    <property type="match status" value="1"/>
</dbReference>
<evidence type="ECO:0000256" key="5">
    <source>
        <dbReference type="ARBA" id="ARBA00022777"/>
    </source>
</evidence>
<name>A0A139XCS2_9CYAN</name>
<accession>A0A139XCS2</accession>
<evidence type="ECO:0000259" key="9">
    <source>
        <dbReference type="PROSITE" id="PS50109"/>
    </source>
</evidence>
<dbReference type="InterPro" id="IPR011006">
    <property type="entry name" value="CheY-like_superfamily"/>
</dbReference>
<reference evidence="13 14" key="1">
    <citation type="journal article" date="2013" name="Genome Biol. Evol.">
        <title>Genomes of Stigonematalean cyanobacteria (subsection V) and the evolution of oxygenic photosynthesis from prokaryotes to plastids.</title>
        <authorList>
            <person name="Dagan T."/>
            <person name="Roettger M."/>
            <person name="Stucken K."/>
            <person name="Landan G."/>
            <person name="Koch R."/>
            <person name="Major P."/>
            <person name="Gould S.B."/>
            <person name="Goremykin V.V."/>
            <person name="Rippka R."/>
            <person name="Tandeau de Marsac N."/>
            <person name="Gugger M."/>
            <person name="Lockhart P.J."/>
            <person name="Allen J.F."/>
            <person name="Brune I."/>
            <person name="Maus I."/>
            <person name="Puhler A."/>
            <person name="Martin W.F."/>
        </authorList>
    </citation>
    <scope>NUCLEOTIDE SEQUENCE [LARGE SCALE GENOMIC DNA]</scope>
    <source>
        <strain evidence="13 14">PCC 7110</strain>
    </source>
</reference>
<dbReference type="InterPro" id="IPR003594">
    <property type="entry name" value="HATPase_dom"/>
</dbReference>
<evidence type="ECO:0000256" key="7">
    <source>
        <dbReference type="PROSITE-ProRule" id="PRU00110"/>
    </source>
</evidence>